<evidence type="ECO:0000256" key="4">
    <source>
        <dbReference type="ARBA" id="ARBA00022801"/>
    </source>
</evidence>
<feature type="binding site" evidence="9">
    <location>
        <position position="271"/>
    </location>
    <ligand>
        <name>Zn(2+)</name>
        <dbReference type="ChEBI" id="CHEBI:29105"/>
        <note>catalytic</note>
    </ligand>
</feature>
<keyword evidence="9" id="KW-0862">Zinc</keyword>
<dbReference type="EMBL" id="JASGOQ010000001">
    <property type="protein sequence ID" value="MDV5389404.1"/>
    <property type="molecule type" value="Genomic_DNA"/>
</dbReference>
<dbReference type="GO" id="GO:0004181">
    <property type="term" value="F:metallocarboxypeptidase activity"/>
    <property type="evidence" value="ECO:0007669"/>
    <property type="project" value="UniProtKB-UniRule"/>
</dbReference>
<evidence type="ECO:0000256" key="5">
    <source>
        <dbReference type="ARBA" id="ARBA00023049"/>
    </source>
</evidence>
<dbReference type="PRINTS" id="PR00998">
    <property type="entry name" value="CRBOXYPTASET"/>
</dbReference>
<gene>
    <name evidence="11" type="ORF">QM089_03765</name>
</gene>
<dbReference type="CDD" id="cd06460">
    <property type="entry name" value="M32_Taq"/>
    <property type="match status" value="1"/>
</dbReference>
<dbReference type="FunFam" id="1.10.1370.30:FF:000003">
    <property type="entry name" value="Thermostable carboxypeptidase 1"/>
    <property type="match status" value="1"/>
</dbReference>
<dbReference type="PIRSF" id="PIRSF006615">
    <property type="entry name" value="Zn_crbxpep_Taq"/>
    <property type="match status" value="1"/>
</dbReference>
<dbReference type="Proteomes" id="UP001187859">
    <property type="component" value="Unassembled WGS sequence"/>
</dbReference>
<dbReference type="EC" id="3.4.17.19" evidence="8"/>
<keyword evidence="1 8" id="KW-0121">Carboxypeptidase</keyword>
<evidence type="ECO:0000256" key="3">
    <source>
        <dbReference type="ARBA" id="ARBA00022723"/>
    </source>
</evidence>
<dbReference type="PANTHER" id="PTHR34217">
    <property type="entry name" value="METAL-DEPENDENT CARBOXYPEPTIDASE"/>
    <property type="match status" value="1"/>
</dbReference>
<keyword evidence="5 8" id="KW-0482">Metalloprotease</keyword>
<dbReference type="Pfam" id="PF02074">
    <property type="entry name" value="Peptidase_M32"/>
    <property type="match status" value="1"/>
</dbReference>
<keyword evidence="2 8" id="KW-0645">Protease</keyword>
<dbReference type="InterPro" id="IPR001333">
    <property type="entry name" value="Peptidase_M32_Taq"/>
</dbReference>
<dbReference type="GO" id="GO:0006508">
    <property type="term" value="P:proteolysis"/>
    <property type="evidence" value="ECO:0007669"/>
    <property type="project" value="UniProtKB-UniRule"/>
</dbReference>
<dbReference type="AlphaFoldDB" id="A0AAE4PYD9"/>
<keyword evidence="3 8" id="KW-0479">Metal-binding</keyword>
<evidence type="ECO:0000256" key="9">
    <source>
        <dbReference type="PIRSR" id="PIRSR006615-1"/>
    </source>
</evidence>
<evidence type="ECO:0000256" key="6">
    <source>
        <dbReference type="ARBA" id="ARBA00052755"/>
    </source>
</evidence>
<dbReference type="PANTHER" id="PTHR34217:SF1">
    <property type="entry name" value="CARBOXYPEPTIDASE 1"/>
    <property type="match status" value="1"/>
</dbReference>
<organism evidence="11 12">
    <name type="scientific">Shewanella xiamenensis</name>
    <dbReference type="NCBI Taxonomy" id="332186"/>
    <lineage>
        <taxon>Bacteria</taxon>
        <taxon>Pseudomonadati</taxon>
        <taxon>Pseudomonadota</taxon>
        <taxon>Gammaproteobacteria</taxon>
        <taxon>Alteromonadales</taxon>
        <taxon>Shewanellaceae</taxon>
        <taxon>Shewanella</taxon>
    </lineage>
</organism>
<dbReference type="PROSITE" id="PS52034">
    <property type="entry name" value="PEPTIDASE_M32"/>
    <property type="match status" value="1"/>
</dbReference>
<keyword evidence="4 8" id="KW-0378">Hydrolase</keyword>
<evidence type="ECO:0000256" key="7">
    <source>
        <dbReference type="ARBA" id="ARBA00061580"/>
    </source>
</evidence>
<reference evidence="11" key="1">
    <citation type="submission" date="2023-05" db="EMBL/GenBank/DDBJ databases">
        <title>Colonisation of extended spectrum b-lactamase- and carbapenemase-producing bacteria on hospital surfaces from low- and middle-income countries.</title>
        <authorList>
            <person name="Nieto-Rosado M."/>
            <person name="Sands K."/>
            <person name="Iregbu K."/>
            <person name="Zahra R."/>
            <person name="Mazarati J.B."/>
            <person name="Mehtar S."/>
            <person name="Barnards-Group B."/>
            <person name="Walsh T.R."/>
        </authorList>
    </citation>
    <scope>NUCLEOTIDE SEQUENCE</scope>
    <source>
        <strain evidence="11">PP-E493</strain>
    </source>
</reference>
<evidence type="ECO:0000256" key="10">
    <source>
        <dbReference type="PIRSR" id="PIRSR006615-2"/>
    </source>
</evidence>
<evidence type="ECO:0000256" key="2">
    <source>
        <dbReference type="ARBA" id="ARBA00022670"/>
    </source>
</evidence>
<proteinExistence type="inferred from homology"/>
<comment type="caution">
    <text evidence="11">The sequence shown here is derived from an EMBL/GenBank/DDBJ whole genome shotgun (WGS) entry which is preliminary data.</text>
</comment>
<comment type="similarity">
    <text evidence="7 8">Belongs to the peptidase M32 family.</text>
</comment>
<comment type="function">
    <text evidence="8">Broad specificity carboxypetidase that releases amino acids sequentially from the C-terminus, including neutral, aromatic, polar and basic residues.</text>
</comment>
<dbReference type="GO" id="GO:0008270">
    <property type="term" value="F:zinc ion binding"/>
    <property type="evidence" value="ECO:0007669"/>
    <property type="project" value="UniProtKB-ARBA"/>
</dbReference>
<name>A0AAE4PYD9_9GAMM</name>
<dbReference type="RefSeq" id="WP_317519488.1">
    <property type="nucleotide sequence ID" value="NZ_JASGOQ010000001.1"/>
</dbReference>
<evidence type="ECO:0000256" key="1">
    <source>
        <dbReference type="ARBA" id="ARBA00022645"/>
    </source>
</evidence>
<dbReference type="Gene3D" id="1.10.1370.30">
    <property type="match status" value="1"/>
</dbReference>
<protein>
    <recommendedName>
        <fullName evidence="8">Metal-dependent carboxypeptidase</fullName>
        <ecNumber evidence="8">3.4.17.19</ecNumber>
    </recommendedName>
</protein>
<evidence type="ECO:0000256" key="8">
    <source>
        <dbReference type="PIRNR" id="PIRNR006615"/>
    </source>
</evidence>
<sequence length="501" mass="56085">MDTAMNTKQPTPSYDKLTAHFQKISHFEHFSALGDWDQAAMMPLGGGSERGDAMAELALHIHTLKTSPHLGDNLALAAQEALTSEQHANLREMQYQYQQATLVPGELVQAKTKMAYQCENAWREQRKNNDWQGFKPNLKAIIALAREEALIRAQAQNISPYDALLDKFEPGMTTAKLEQTFGNLKTWLPTLIQNVLEKQAGEPTLKLNGPFDIMAQQALGRDVMAYLGFDFNHGRLDISSHPFCGGVPSDVRITTRYNQADFSSAIMGIVHETGHARYEQGLPKQWRGQPAGLARSMGVHESQSLFCEMQLGANPAFLRQLQPLIKQHLGCEFSAQDLARHYTRVNPGLIRVDADEVTYPCHILLRFEAEKAFVDGSLSVDDLPDFWSSQMQQLLGINTDGNYRDGCMQDIHWAVGELGYFPSYTLGAMYAAQCRFALERSLGPIENLIDNGQLSQVFDWLGKHIWSKGSLLTTDELIIQATGEPLNSQYLAKHLTQRYLG</sequence>
<feature type="binding site" evidence="9">
    <location>
        <position position="275"/>
    </location>
    <ligand>
        <name>Zn(2+)</name>
        <dbReference type="ChEBI" id="CHEBI:29105"/>
        <note>catalytic</note>
    </ligand>
</feature>
<feature type="active site" description="Proton donor/acceptor" evidence="10">
    <location>
        <position position="272"/>
    </location>
</feature>
<evidence type="ECO:0000313" key="12">
    <source>
        <dbReference type="Proteomes" id="UP001187859"/>
    </source>
</evidence>
<evidence type="ECO:0000313" key="11">
    <source>
        <dbReference type="EMBL" id="MDV5389404.1"/>
    </source>
</evidence>
<dbReference type="SUPFAM" id="SSF55486">
    <property type="entry name" value="Metalloproteases ('zincins'), catalytic domain"/>
    <property type="match status" value="1"/>
</dbReference>
<feature type="binding site" evidence="9">
    <location>
        <position position="301"/>
    </location>
    <ligand>
        <name>Zn(2+)</name>
        <dbReference type="ChEBI" id="CHEBI:29105"/>
        <note>catalytic</note>
    </ligand>
</feature>
<comment type="catalytic activity">
    <reaction evidence="6 8">
        <text>Release of a C-terminal amino acid with broad specificity, except for -Pro.</text>
        <dbReference type="EC" id="3.4.17.19"/>
    </reaction>
</comment>
<comment type="cofactor">
    <cofactor evidence="9">
        <name>Zn(2+)</name>
        <dbReference type="ChEBI" id="CHEBI:29105"/>
    </cofactor>
    <text evidence="9">Binds 1 zinc ion per subunit.</text>
</comment>
<accession>A0AAE4PYD9</accession>